<dbReference type="SUPFAM" id="SSF55729">
    <property type="entry name" value="Acyl-CoA N-acyltransferases (Nat)"/>
    <property type="match status" value="1"/>
</dbReference>
<evidence type="ECO:0000256" key="1">
    <source>
        <dbReference type="ARBA" id="ARBA00022679"/>
    </source>
</evidence>
<dbReference type="OrthoDB" id="5292888at2"/>
<evidence type="ECO:0000313" key="4">
    <source>
        <dbReference type="EMBL" id="SMC34922.1"/>
    </source>
</evidence>
<accession>A0A1W1YFL2</accession>
<dbReference type="GO" id="GO:0016747">
    <property type="term" value="F:acyltransferase activity, transferring groups other than amino-acyl groups"/>
    <property type="evidence" value="ECO:0007669"/>
    <property type="project" value="InterPro"/>
</dbReference>
<dbReference type="InterPro" id="IPR000182">
    <property type="entry name" value="GNAT_dom"/>
</dbReference>
<dbReference type="STRING" id="504486.SAMN05660703_0402"/>
<dbReference type="Pfam" id="PF00583">
    <property type="entry name" value="Acetyltransf_1"/>
    <property type="match status" value="1"/>
</dbReference>
<keyword evidence="1 4" id="KW-0808">Transferase</keyword>
<dbReference type="Proteomes" id="UP000192360">
    <property type="component" value="Unassembled WGS sequence"/>
</dbReference>
<dbReference type="PANTHER" id="PTHR42919">
    <property type="entry name" value="N-ALPHA-ACETYLTRANSFERASE"/>
    <property type="match status" value="1"/>
</dbReference>
<dbReference type="PANTHER" id="PTHR42919:SF8">
    <property type="entry name" value="N-ALPHA-ACETYLTRANSFERASE 50"/>
    <property type="match status" value="1"/>
</dbReference>
<dbReference type="InterPro" id="IPR016181">
    <property type="entry name" value="Acyl_CoA_acyltransferase"/>
</dbReference>
<evidence type="ECO:0000256" key="2">
    <source>
        <dbReference type="ARBA" id="ARBA00023315"/>
    </source>
</evidence>
<sequence>MLQYRAANKEDYKAIAELHAKSWQENYRTDFSAHFLDHLALEDRLKVWKNRLETPAENQYIILAEQDTILVGFGCAFLDQSSEYGTLLDNLHVANEAKGLGVGKQIMKRIAEACQQHATSKSMYLWVLENNVSAFNFYMHLNGKHIETITGNDIGDKEVHKQRIVWTDLSALT</sequence>
<evidence type="ECO:0000259" key="3">
    <source>
        <dbReference type="PROSITE" id="PS51186"/>
    </source>
</evidence>
<dbReference type="RefSeq" id="WP_084059726.1">
    <property type="nucleotide sequence ID" value="NZ_FWXO01000001.1"/>
</dbReference>
<evidence type="ECO:0000313" key="5">
    <source>
        <dbReference type="Proteomes" id="UP000192360"/>
    </source>
</evidence>
<keyword evidence="5" id="KW-1185">Reference proteome</keyword>
<dbReference type="CDD" id="cd04301">
    <property type="entry name" value="NAT_SF"/>
    <property type="match status" value="1"/>
</dbReference>
<protein>
    <submittedName>
        <fullName evidence="4">Acetyltransferase (GNAT) domain-containing protein</fullName>
    </submittedName>
</protein>
<organism evidence="4 5">
    <name type="scientific">Cellulophaga tyrosinoxydans</name>
    <dbReference type="NCBI Taxonomy" id="504486"/>
    <lineage>
        <taxon>Bacteria</taxon>
        <taxon>Pseudomonadati</taxon>
        <taxon>Bacteroidota</taxon>
        <taxon>Flavobacteriia</taxon>
        <taxon>Flavobacteriales</taxon>
        <taxon>Flavobacteriaceae</taxon>
        <taxon>Cellulophaga</taxon>
    </lineage>
</organism>
<dbReference type="PROSITE" id="PS51186">
    <property type="entry name" value="GNAT"/>
    <property type="match status" value="1"/>
</dbReference>
<reference evidence="4 5" key="1">
    <citation type="submission" date="2017-04" db="EMBL/GenBank/DDBJ databases">
        <authorList>
            <person name="Afonso C.L."/>
            <person name="Miller P.J."/>
            <person name="Scott M.A."/>
            <person name="Spackman E."/>
            <person name="Goraichik I."/>
            <person name="Dimitrov K.M."/>
            <person name="Suarez D.L."/>
            <person name="Swayne D.E."/>
        </authorList>
    </citation>
    <scope>NUCLEOTIDE SEQUENCE [LARGE SCALE GENOMIC DNA]</scope>
    <source>
        <strain evidence="4 5">DSM 21164</strain>
    </source>
</reference>
<name>A0A1W1YFL2_9FLAO</name>
<dbReference type="AlphaFoldDB" id="A0A1W1YFL2"/>
<feature type="domain" description="N-acetyltransferase" evidence="3">
    <location>
        <begin position="2"/>
        <end position="165"/>
    </location>
</feature>
<gene>
    <name evidence="4" type="ORF">SAMN05660703_0402</name>
</gene>
<dbReference type="Gene3D" id="3.40.630.30">
    <property type="match status" value="1"/>
</dbReference>
<dbReference type="EMBL" id="FWXO01000001">
    <property type="protein sequence ID" value="SMC34922.1"/>
    <property type="molecule type" value="Genomic_DNA"/>
</dbReference>
<keyword evidence="2" id="KW-0012">Acyltransferase</keyword>
<dbReference type="InterPro" id="IPR051556">
    <property type="entry name" value="N-term/lysine_N-AcTrnsfr"/>
</dbReference>
<proteinExistence type="predicted"/>